<evidence type="ECO:0000256" key="1">
    <source>
        <dbReference type="ARBA" id="ARBA00022574"/>
    </source>
</evidence>
<protein>
    <submittedName>
        <fullName evidence="4">WD40 repeat domain-containing protein</fullName>
    </submittedName>
</protein>
<evidence type="ECO:0000313" key="5">
    <source>
        <dbReference type="Proteomes" id="UP001472866"/>
    </source>
</evidence>
<feature type="region of interest" description="Disordered" evidence="3">
    <location>
        <begin position="565"/>
        <end position="616"/>
    </location>
</feature>
<reference evidence="4 5" key="1">
    <citation type="submission" date="2024-03" db="EMBL/GenBank/DDBJ databases">
        <title>Complete genome sequence of the green alga Chloropicon roscoffensis RCC1871.</title>
        <authorList>
            <person name="Lemieux C."/>
            <person name="Pombert J.-F."/>
            <person name="Otis C."/>
            <person name="Turmel M."/>
        </authorList>
    </citation>
    <scope>NUCLEOTIDE SEQUENCE [LARGE SCALE GENOMIC DNA]</scope>
    <source>
        <strain evidence="4 5">RCC1871</strain>
    </source>
</reference>
<feature type="compositionally biased region" description="Gly residues" evidence="3">
    <location>
        <begin position="589"/>
        <end position="600"/>
    </location>
</feature>
<dbReference type="InterPro" id="IPR001680">
    <property type="entry name" value="WD40_rpt"/>
</dbReference>
<accession>A0AAX4PL90</accession>
<dbReference type="Proteomes" id="UP001472866">
    <property type="component" value="Chromosome 16"/>
</dbReference>
<feature type="region of interest" description="Disordered" evidence="3">
    <location>
        <begin position="263"/>
        <end position="350"/>
    </location>
</feature>
<sequence>MAGRGSDMKTVVSGNEVSYELDWEFCPLRTDRGNASTSGSSPKGAGSATGKKVTATIATSIPPGVRVSQSQSSGLYGGAYAVPSLTLIETERAAGGSEVNDSKGKTFVVLNCYDLLYVMDKHDPEESAVHTVSFGGICPTCHAGQQVNFTTLPAVAGDHDYAVGLATGELLSFSMRSHLRQQGISLGGPGGSPPKNSKCKITAVQYYNREGAQGTGRCTAIAWSPRSVSSSSASAAASRVLVAAFADGSLHVYAPNGGLESKVGHGGMAADPQRTPATPDVDEEAAVAQEKSSNSVATSTSGGSSFFSSLRRSKTDTGAGSVSGSGSSEGNGSLSTPATPRNGSKGRGSSEDASSHLLVVKWNVCDGVAINSVAFSNDGYQLACVSCDGVLRIFDVGSGTLRAGCRSYFGGYLCVSWSHDDRFVVCGGEDDLVEVFSIADGQLVAFCEGHSSWVSDLAFMSVTERSVKAEDDWDGDGSGGGGDDDEVDEVRTRIYKFISVAQDCQIALWEFEAPDDAEDVDAADVTLRPRHRRWVSTGGTNSTPMKLTFDGAAAGSATAAIAIPSSPGAAQQQQALPARNSLEQDGDGDGGVGCGGGGAGETEAAQMHHRAGSASQSLIAESVPRAQMEMIPSITQQECHAEPLSCVLKVGDGVVTLCYGGILKFWKQS</sequence>
<dbReference type="AlphaFoldDB" id="A0AAX4PL90"/>
<keyword evidence="5" id="KW-1185">Reference proteome</keyword>
<dbReference type="InterPro" id="IPR015943">
    <property type="entry name" value="WD40/YVTN_repeat-like_dom_sf"/>
</dbReference>
<keyword evidence="1" id="KW-0853">WD repeat</keyword>
<evidence type="ECO:0000313" key="4">
    <source>
        <dbReference type="EMBL" id="WZN66666.1"/>
    </source>
</evidence>
<evidence type="ECO:0000256" key="2">
    <source>
        <dbReference type="ARBA" id="ARBA00022737"/>
    </source>
</evidence>
<dbReference type="PANTHER" id="PTHR14107:SF16">
    <property type="entry name" value="AT02583P"/>
    <property type="match status" value="1"/>
</dbReference>
<feature type="compositionally biased region" description="Low complexity" evidence="3">
    <location>
        <begin position="292"/>
        <end position="310"/>
    </location>
</feature>
<keyword evidence="2" id="KW-0677">Repeat</keyword>
<evidence type="ECO:0000256" key="3">
    <source>
        <dbReference type="SAM" id="MobiDB-lite"/>
    </source>
</evidence>
<gene>
    <name evidence="4" type="ORF">HKI87_16g82350</name>
</gene>
<dbReference type="SMART" id="SM00320">
    <property type="entry name" value="WD40"/>
    <property type="match status" value="5"/>
</dbReference>
<feature type="region of interest" description="Disordered" evidence="3">
    <location>
        <begin position="32"/>
        <end position="51"/>
    </location>
</feature>
<name>A0AAX4PL90_9CHLO</name>
<dbReference type="PANTHER" id="PTHR14107">
    <property type="entry name" value="WD REPEAT PROTEIN"/>
    <property type="match status" value="1"/>
</dbReference>
<dbReference type="SUPFAM" id="SSF50978">
    <property type="entry name" value="WD40 repeat-like"/>
    <property type="match status" value="1"/>
</dbReference>
<proteinExistence type="predicted"/>
<feature type="compositionally biased region" description="Low complexity" evidence="3">
    <location>
        <begin position="565"/>
        <end position="575"/>
    </location>
</feature>
<dbReference type="Gene3D" id="2.130.10.10">
    <property type="entry name" value="YVTN repeat-like/Quinoprotein amine dehydrogenase"/>
    <property type="match status" value="1"/>
</dbReference>
<dbReference type="Pfam" id="PF00400">
    <property type="entry name" value="WD40"/>
    <property type="match status" value="2"/>
</dbReference>
<organism evidence="4 5">
    <name type="scientific">Chloropicon roscoffensis</name>
    <dbReference type="NCBI Taxonomy" id="1461544"/>
    <lineage>
        <taxon>Eukaryota</taxon>
        <taxon>Viridiplantae</taxon>
        <taxon>Chlorophyta</taxon>
        <taxon>Chloropicophyceae</taxon>
        <taxon>Chloropicales</taxon>
        <taxon>Chloropicaceae</taxon>
        <taxon>Chloropicon</taxon>
    </lineage>
</organism>
<dbReference type="EMBL" id="CP151516">
    <property type="protein sequence ID" value="WZN66666.1"/>
    <property type="molecule type" value="Genomic_DNA"/>
</dbReference>
<dbReference type="InterPro" id="IPR051362">
    <property type="entry name" value="WD_repeat_creC_regulators"/>
</dbReference>
<dbReference type="InterPro" id="IPR036322">
    <property type="entry name" value="WD40_repeat_dom_sf"/>
</dbReference>